<feature type="coiled-coil region" evidence="8">
    <location>
        <begin position="541"/>
        <end position="596"/>
    </location>
</feature>
<feature type="region of interest" description="Disordered" evidence="9">
    <location>
        <begin position="659"/>
        <end position="703"/>
    </location>
</feature>
<comment type="caution">
    <text evidence="11">The sequence shown here is derived from an EMBL/GenBank/DDBJ whole genome shotgun (WGS) entry which is preliminary data.</text>
</comment>
<sequence length="1286" mass="142038">MAGTRGRWSWDVPGFEPPQPATSGAAAAPTAMPRAPPTAMVLRPSAGAPRAPPGDAVLVADRLEQLADSVQLAREDCLELRQEAIDLLEYSNAKLGRVTRYLGFLADRTRKLDQAALETEARITPLIHEKKRLFNDLLTLKGNVKVFCRSRPLFEDEGSSVVEFPDDFTIRVNTGDESLTNPKKDYEFDRVYGPHIGQGELFHDVQPFVQSALDGYNISIFAYGQSCSGKTHTLEGSTHDRGLYLRSFEELFDLSTSDTTSTVHFNFYFTACELYNDQVRDLLSESSSTVPKVQMGVQESFVELVQEKVENPLEFSGALKTALQNRSVNSPKAMVSHLIITIHIHYRNYVTGEHLYSKLSLVDLPASECLLEEDASRDNVTDFLHVSKSLSALGDAFASLSAKKEPVLSGNSRITQILADSLGSSSKILLIVHVSPSASNLSRTLSTLSFSARARNAELSLGNRDTIKKWKDVANDSRKELHDKEKEVLDLRQEVLGLKHSLKEANDQCTLLFNKVQKAWRVSSTLQADLKSENLMLAEKHKIEKEQNNQLRDQISQLLKAEQEQKLKMQECDLTIQSLQAKLKSIESQLNEALNASDTRSTIGSEATSVISSPKIMESTADSSSVTKRLEEELAKRDALIEKLHEENEKLFDRLTEKSRLGSTPQASSPSANKPANAQGREISRSDSSKSRSPDVFASPASQDKTGISGAIVKSSNEIAKTTPAGEYLTSALMDFDPDQFEGFAAIADGANKLLMLVLAAVIKAGAAREHEILAEIRDAVFSFIRKMEPRKVMDTMLVSRVRILYIRSLLARSPELQSIKVSPVERFLEKSNTGRSRSSSRGSSPGRSPVYHHDHGSRTVLVDEHVHGFKVNIRPEKKSKFSSIVLKLRGIEEETWRQHVTGGKLREITEDAKAFSIGNKALAAFFVHTPAGELQRQIRTWLAENFEFLSVTGGDAAGGASGQLELLSTAIMDGWMAGLGTAQPPTTDALGQLLSEYTKRVYTSQLQHLKDIAGTLATEEADDPTHVSKLRSALESVDHKRRKIMQQMRTDTALLTKEEGGSPIRNPPTSAEDARLASLISLDNILKQIKEIMRQSSTRPMRKSKRKAMLESLDDLLAQMPSLLDIDHPCAQKQIMEARKVVESLEEDPDDPALQSNALGESEVSQWNVLQFNTGTTAPFIIKCGANSSSELVIKADLRVQEPRGGEVIRVIPRPSVLADLSFEEVKGVFEQLPEAVSLLALARTADGTRARYSRLYRTLASKVPALKEIVAEMERGGVFKDVRS</sequence>
<evidence type="ECO:0000256" key="4">
    <source>
        <dbReference type="ARBA" id="ARBA00022840"/>
    </source>
</evidence>
<dbReference type="InterPro" id="IPR036961">
    <property type="entry name" value="Kinesin_motor_dom_sf"/>
</dbReference>
<keyword evidence="3 7" id="KW-0547">Nucleotide-binding</keyword>
<dbReference type="InterPro" id="IPR027640">
    <property type="entry name" value="Kinesin-like_fam"/>
</dbReference>
<dbReference type="Gene3D" id="3.40.850.10">
    <property type="entry name" value="Kinesin motor domain"/>
    <property type="match status" value="1"/>
</dbReference>
<dbReference type="PROSITE" id="PS50067">
    <property type="entry name" value="KINESIN_MOTOR_2"/>
    <property type="match status" value="1"/>
</dbReference>
<evidence type="ECO:0000256" key="8">
    <source>
        <dbReference type="SAM" id="Coils"/>
    </source>
</evidence>
<dbReference type="FunFam" id="3.40.850.10:FF:000058">
    <property type="entry name" value="kinesin-like protein KIN-14B isoform X1"/>
    <property type="match status" value="1"/>
</dbReference>
<feature type="compositionally biased region" description="Low complexity" evidence="9">
    <location>
        <begin position="835"/>
        <end position="850"/>
    </location>
</feature>
<dbReference type="GO" id="GO:0009904">
    <property type="term" value="P:chloroplast accumulation movement"/>
    <property type="evidence" value="ECO:0007669"/>
    <property type="project" value="UniProtKB-ARBA"/>
</dbReference>
<keyword evidence="5 8" id="KW-0175">Coiled coil</keyword>
<organism evidence="11 12">
    <name type="scientific">Panicum virgatum</name>
    <name type="common">Blackwell switchgrass</name>
    <dbReference type="NCBI Taxonomy" id="38727"/>
    <lineage>
        <taxon>Eukaryota</taxon>
        <taxon>Viridiplantae</taxon>
        <taxon>Streptophyta</taxon>
        <taxon>Embryophyta</taxon>
        <taxon>Tracheophyta</taxon>
        <taxon>Spermatophyta</taxon>
        <taxon>Magnoliopsida</taxon>
        <taxon>Liliopsida</taxon>
        <taxon>Poales</taxon>
        <taxon>Poaceae</taxon>
        <taxon>PACMAD clade</taxon>
        <taxon>Panicoideae</taxon>
        <taxon>Panicodae</taxon>
        <taxon>Paniceae</taxon>
        <taxon>Panicinae</taxon>
        <taxon>Panicum</taxon>
        <taxon>Panicum sect. Hiantes</taxon>
    </lineage>
</organism>
<dbReference type="SMART" id="SM00129">
    <property type="entry name" value="KISc"/>
    <property type="match status" value="1"/>
</dbReference>
<evidence type="ECO:0000313" key="11">
    <source>
        <dbReference type="EMBL" id="KAG2611813.1"/>
    </source>
</evidence>
<feature type="compositionally biased region" description="Basic and acidic residues" evidence="9">
    <location>
        <begin position="682"/>
        <end position="693"/>
    </location>
</feature>
<dbReference type="GO" id="GO:0007018">
    <property type="term" value="P:microtubule-based movement"/>
    <property type="evidence" value="ECO:0007669"/>
    <property type="project" value="InterPro"/>
</dbReference>
<feature type="region of interest" description="Disordered" evidence="9">
    <location>
        <begin position="831"/>
        <end position="855"/>
    </location>
</feature>
<evidence type="ECO:0000259" key="10">
    <source>
        <dbReference type="PROSITE" id="PS50067"/>
    </source>
</evidence>
<keyword evidence="2" id="KW-0493">Microtubule</keyword>
<feature type="domain" description="Kinesin motor" evidence="10">
    <location>
        <begin position="143"/>
        <end position="457"/>
    </location>
</feature>
<protein>
    <recommendedName>
        <fullName evidence="10">Kinesin motor domain-containing protein</fullName>
    </recommendedName>
</protein>
<evidence type="ECO:0000256" key="7">
    <source>
        <dbReference type="PROSITE-ProRule" id="PRU00283"/>
    </source>
</evidence>
<proteinExistence type="inferred from homology"/>
<evidence type="ECO:0000256" key="9">
    <source>
        <dbReference type="SAM" id="MobiDB-lite"/>
    </source>
</evidence>
<dbReference type="PANTHER" id="PTHR47972:SF22">
    <property type="entry name" value="KINESIN-LIKE PROTEIN KIN-14A-RELATED"/>
    <property type="match status" value="1"/>
</dbReference>
<dbReference type="PRINTS" id="PR00380">
    <property type="entry name" value="KINESINHEAVY"/>
</dbReference>
<evidence type="ECO:0000256" key="2">
    <source>
        <dbReference type="ARBA" id="ARBA00022701"/>
    </source>
</evidence>
<dbReference type="SUPFAM" id="SSF52540">
    <property type="entry name" value="P-loop containing nucleoside triphosphate hydrolases"/>
    <property type="match status" value="1"/>
</dbReference>
<dbReference type="GO" id="GO:0009903">
    <property type="term" value="P:chloroplast avoidance movement"/>
    <property type="evidence" value="ECO:0007669"/>
    <property type="project" value="UniProtKB-ARBA"/>
</dbReference>
<dbReference type="InterPro" id="IPR027417">
    <property type="entry name" value="P-loop_NTPase"/>
</dbReference>
<evidence type="ECO:0000313" key="12">
    <source>
        <dbReference type="Proteomes" id="UP000823388"/>
    </source>
</evidence>
<dbReference type="GO" id="GO:0003777">
    <property type="term" value="F:microtubule motor activity"/>
    <property type="evidence" value="ECO:0007669"/>
    <property type="project" value="InterPro"/>
</dbReference>
<dbReference type="Proteomes" id="UP000823388">
    <property type="component" value="Chromosome 4K"/>
</dbReference>
<evidence type="ECO:0000256" key="5">
    <source>
        <dbReference type="ARBA" id="ARBA00023054"/>
    </source>
</evidence>
<dbReference type="InterPro" id="IPR001752">
    <property type="entry name" value="Kinesin_motor_dom"/>
</dbReference>
<name>A0A8T0TS43_PANVG</name>
<feature type="region of interest" description="Disordered" evidence="9">
    <location>
        <begin position="1"/>
        <end position="36"/>
    </location>
</feature>
<keyword evidence="6 7" id="KW-0505">Motor protein</keyword>
<comment type="similarity">
    <text evidence="1">Belongs to the TRAFAC class myosin-kinesin ATPase superfamily. Kinesin family. KIN-14 subfamily.</text>
</comment>
<gene>
    <name evidence="11" type="ORF">PVAP13_4KG212200</name>
</gene>
<dbReference type="EMBL" id="CM029043">
    <property type="protein sequence ID" value="KAG2611813.1"/>
    <property type="molecule type" value="Genomic_DNA"/>
</dbReference>
<feature type="compositionally biased region" description="Low complexity" evidence="9">
    <location>
        <begin position="21"/>
        <end position="36"/>
    </location>
</feature>
<dbReference type="GO" id="GO:0005886">
    <property type="term" value="C:plasma membrane"/>
    <property type="evidence" value="ECO:0007669"/>
    <property type="project" value="UniProtKB-ARBA"/>
</dbReference>
<keyword evidence="4 7" id="KW-0067">ATP-binding</keyword>
<accession>A0A8T0TS43</accession>
<dbReference type="OrthoDB" id="3176171at2759"/>
<feature type="coiled-coil region" evidence="8">
    <location>
        <begin position="467"/>
        <end position="508"/>
    </location>
</feature>
<dbReference type="GO" id="GO:0008017">
    <property type="term" value="F:microtubule binding"/>
    <property type="evidence" value="ECO:0007669"/>
    <property type="project" value="InterPro"/>
</dbReference>
<reference evidence="11" key="1">
    <citation type="submission" date="2020-05" db="EMBL/GenBank/DDBJ databases">
        <title>WGS assembly of Panicum virgatum.</title>
        <authorList>
            <person name="Lovell J.T."/>
            <person name="Jenkins J."/>
            <person name="Shu S."/>
            <person name="Juenger T.E."/>
            <person name="Schmutz J."/>
        </authorList>
    </citation>
    <scope>NUCLEOTIDE SEQUENCE</scope>
    <source>
        <strain evidence="11">AP13</strain>
    </source>
</reference>
<dbReference type="PANTHER" id="PTHR47972">
    <property type="entry name" value="KINESIN-LIKE PROTEIN KLP-3"/>
    <property type="match status" value="1"/>
</dbReference>
<feature type="compositionally biased region" description="Low complexity" evidence="9">
    <location>
        <begin position="665"/>
        <end position="679"/>
    </location>
</feature>
<evidence type="ECO:0000256" key="1">
    <source>
        <dbReference type="ARBA" id="ARBA00010899"/>
    </source>
</evidence>
<feature type="binding site" evidence="7">
    <location>
        <begin position="224"/>
        <end position="231"/>
    </location>
    <ligand>
        <name>ATP</name>
        <dbReference type="ChEBI" id="CHEBI:30616"/>
    </ligand>
</feature>
<dbReference type="GO" id="GO:0005524">
    <property type="term" value="F:ATP binding"/>
    <property type="evidence" value="ECO:0007669"/>
    <property type="project" value="UniProtKB-UniRule"/>
</dbReference>
<dbReference type="Pfam" id="PF00225">
    <property type="entry name" value="Kinesin"/>
    <property type="match status" value="1"/>
</dbReference>
<keyword evidence="12" id="KW-1185">Reference proteome</keyword>
<evidence type="ECO:0000256" key="6">
    <source>
        <dbReference type="ARBA" id="ARBA00023175"/>
    </source>
</evidence>
<dbReference type="GO" id="GO:0031022">
    <property type="term" value="P:nuclear migration along microfilament"/>
    <property type="evidence" value="ECO:0007669"/>
    <property type="project" value="UniProtKB-ARBA"/>
</dbReference>
<dbReference type="GO" id="GO:0005874">
    <property type="term" value="C:microtubule"/>
    <property type="evidence" value="ECO:0007669"/>
    <property type="project" value="UniProtKB-KW"/>
</dbReference>
<dbReference type="GO" id="GO:0005829">
    <property type="term" value="C:cytosol"/>
    <property type="evidence" value="ECO:0007669"/>
    <property type="project" value="UniProtKB-ARBA"/>
</dbReference>
<evidence type="ECO:0000256" key="3">
    <source>
        <dbReference type="ARBA" id="ARBA00022741"/>
    </source>
</evidence>